<feature type="domain" description="HTH gntR-type" evidence="6">
    <location>
        <begin position="15"/>
        <end position="83"/>
    </location>
</feature>
<organism evidence="7 8">
    <name type="scientific">Ralstonia edaphi</name>
    <dbReference type="NCBI Taxonomy" id="3058599"/>
    <lineage>
        <taxon>Bacteria</taxon>
        <taxon>Pseudomonadati</taxon>
        <taxon>Pseudomonadota</taxon>
        <taxon>Betaproteobacteria</taxon>
        <taxon>Burkholderiales</taxon>
        <taxon>Burkholderiaceae</taxon>
        <taxon>Ralstonia</taxon>
    </lineage>
</organism>
<keyword evidence="3" id="KW-0805">Transcription regulation</keyword>
<dbReference type="GO" id="GO:0003677">
    <property type="term" value="F:DNA binding"/>
    <property type="evidence" value="ECO:0007669"/>
    <property type="project" value="UniProtKB-KW"/>
</dbReference>
<gene>
    <name evidence="7" type="primary">gabR_5</name>
    <name evidence="7" type="ORF">R16034_02995</name>
</gene>
<evidence type="ECO:0000259" key="6">
    <source>
        <dbReference type="PROSITE" id="PS50949"/>
    </source>
</evidence>
<keyword evidence="2" id="KW-0663">Pyridoxal phosphate</keyword>
<dbReference type="CDD" id="cd00609">
    <property type="entry name" value="AAT_like"/>
    <property type="match status" value="1"/>
</dbReference>
<dbReference type="EMBL" id="CATWHI010000004">
    <property type="protein sequence ID" value="CAJ0742152.1"/>
    <property type="molecule type" value="Genomic_DNA"/>
</dbReference>
<protein>
    <submittedName>
        <fullName evidence="7">HTH-type transcriptional regulatory protein GabR</fullName>
    </submittedName>
</protein>
<dbReference type="InterPro" id="IPR051446">
    <property type="entry name" value="HTH_trans_reg/aminotransferase"/>
</dbReference>
<name>A0AB72X1R1_9RALS</name>
<evidence type="ECO:0000313" key="7">
    <source>
        <dbReference type="EMBL" id="CAJ0742152.1"/>
    </source>
</evidence>
<dbReference type="Gene3D" id="3.40.640.10">
    <property type="entry name" value="Type I PLP-dependent aspartate aminotransferase-like (Major domain)"/>
    <property type="match status" value="1"/>
</dbReference>
<dbReference type="InterPro" id="IPR000524">
    <property type="entry name" value="Tscrpt_reg_HTH_GntR"/>
</dbReference>
<dbReference type="SUPFAM" id="SSF46785">
    <property type="entry name" value="Winged helix' DNA-binding domain"/>
    <property type="match status" value="1"/>
</dbReference>
<dbReference type="Pfam" id="PF00392">
    <property type="entry name" value="GntR"/>
    <property type="match status" value="1"/>
</dbReference>
<proteinExistence type="inferred from homology"/>
<dbReference type="PROSITE" id="PS50949">
    <property type="entry name" value="HTH_GNTR"/>
    <property type="match status" value="1"/>
</dbReference>
<reference evidence="7 8" key="1">
    <citation type="submission" date="2023-07" db="EMBL/GenBank/DDBJ databases">
        <authorList>
            <person name="Peeters C."/>
        </authorList>
    </citation>
    <scope>NUCLEOTIDE SEQUENCE [LARGE SCALE GENOMIC DNA]</scope>
    <source>
        <strain evidence="7 8">R-16034</strain>
    </source>
</reference>
<accession>A0AB72X1R1</accession>
<dbReference type="InterPro" id="IPR015424">
    <property type="entry name" value="PyrdxlP-dep_Trfase"/>
</dbReference>
<comment type="similarity">
    <text evidence="1">In the C-terminal section; belongs to the class-I pyridoxal-phosphate-dependent aminotransferase family.</text>
</comment>
<dbReference type="RefSeq" id="WP_316900939.1">
    <property type="nucleotide sequence ID" value="NZ_CATWHI010000004.1"/>
</dbReference>
<evidence type="ECO:0000256" key="2">
    <source>
        <dbReference type="ARBA" id="ARBA00022898"/>
    </source>
</evidence>
<dbReference type="PANTHER" id="PTHR46577">
    <property type="entry name" value="HTH-TYPE TRANSCRIPTIONAL REGULATORY PROTEIN GABR"/>
    <property type="match status" value="1"/>
</dbReference>
<dbReference type="GO" id="GO:0030170">
    <property type="term" value="F:pyridoxal phosphate binding"/>
    <property type="evidence" value="ECO:0007669"/>
    <property type="project" value="InterPro"/>
</dbReference>
<dbReference type="PANTHER" id="PTHR46577:SF1">
    <property type="entry name" value="HTH-TYPE TRANSCRIPTIONAL REGULATORY PROTEIN GABR"/>
    <property type="match status" value="1"/>
</dbReference>
<dbReference type="Pfam" id="PF00155">
    <property type="entry name" value="Aminotran_1_2"/>
    <property type="match status" value="1"/>
</dbReference>
<evidence type="ECO:0000313" key="8">
    <source>
        <dbReference type="Proteomes" id="UP001189225"/>
    </source>
</evidence>
<dbReference type="InterPro" id="IPR015421">
    <property type="entry name" value="PyrdxlP-dep_Trfase_major"/>
</dbReference>
<dbReference type="Gene3D" id="1.10.10.10">
    <property type="entry name" value="Winged helix-like DNA-binding domain superfamily/Winged helix DNA-binding domain"/>
    <property type="match status" value="1"/>
</dbReference>
<dbReference type="SUPFAM" id="SSF53383">
    <property type="entry name" value="PLP-dependent transferases"/>
    <property type="match status" value="1"/>
</dbReference>
<evidence type="ECO:0000256" key="4">
    <source>
        <dbReference type="ARBA" id="ARBA00023125"/>
    </source>
</evidence>
<keyword evidence="5" id="KW-0804">Transcription</keyword>
<evidence type="ECO:0000256" key="1">
    <source>
        <dbReference type="ARBA" id="ARBA00005384"/>
    </source>
</evidence>
<dbReference type="InterPro" id="IPR004839">
    <property type="entry name" value="Aminotransferase_I/II_large"/>
</dbReference>
<evidence type="ECO:0000256" key="5">
    <source>
        <dbReference type="ARBA" id="ARBA00023163"/>
    </source>
</evidence>
<keyword evidence="8" id="KW-1185">Reference proteome</keyword>
<dbReference type="Proteomes" id="UP001189225">
    <property type="component" value="Unassembled WGS sequence"/>
</dbReference>
<dbReference type="GO" id="GO:0003700">
    <property type="term" value="F:DNA-binding transcription factor activity"/>
    <property type="evidence" value="ECO:0007669"/>
    <property type="project" value="InterPro"/>
</dbReference>
<keyword evidence="4" id="KW-0238">DNA-binding</keyword>
<dbReference type="CDD" id="cd07377">
    <property type="entry name" value="WHTH_GntR"/>
    <property type="match status" value="1"/>
</dbReference>
<sequence length="470" mass="50363">MATPISIGLDRRTRVSLSMQIYGSIRDAIESGQLTAGARLPSWSDLATQLGVSRGTVRAAYERLIDEQFAVGLGAAGTRVAARPVQAPSKWSPEAPPLPNLFNDFNTAPLVFQMGVPAQDAFPFKLWSRIQARAARRAAAAPVAYPDPRGDPDLRQEIAAYLAVSRGIRCSPSQVFVTNGFSGALNLAIRGLQVEGKHAWMEEPGFPLTRTALRLAGMTVAGVPVDADGLDIDVGKRIAPKAALAVVTPGQHAPFGMTMSLARRLALLDWAEQQRAWIIEDDYLGELQLKGRAAPALASLDQHGRVLHIGTFSKTISPALRLGFLVVPPVMASAFGDIAACLAPAPAAAVQHAVTEFMHDGHHLRHLRRMKRLYAARQDALVRCLGSLGSEFINVHAAAGMTVVAALPPSVSDIDVAARARTFGLAPVPLSPWYTRKPAVQGLLLGVTNVNERTLTANCSRLLEIVRGRH</sequence>
<comment type="caution">
    <text evidence="7">The sequence shown here is derived from an EMBL/GenBank/DDBJ whole genome shotgun (WGS) entry which is preliminary data.</text>
</comment>
<dbReference type="InterPro" id="IPR036388">
    <property type="entry name" value="WH-like_DNA-bd_sf"/>
</dbReference>
<evidence type="ECO:0000256" key="3">
    <source>
        <dbReference type="ARBA" id="ARBA00023015"/>
    </source>
</evidence>
<dbReference type="AlphaFoldDB" id="A0AB72X1R1"/>
<dbReference type="InterPro" id="IPR036390">
    <property type="entry name" value="WH_DNA-bd_sf"/>
</dbReference>
<dbReference type="SMART" id="SM00345">
    <property type="entry name" value="HTH_GNTR"/>
    <property type="match status" value="1"/>
</dbReference>